<protein>
    <recommendedName>
        <fullName evidence="3">N5-carboxyaminoimidazole ribonucleotide mutase</fullName>
        <shortName evidence="3">N5-CAIR mutase</shortName>
        <ecNumber evidence="3">5.4.99.18</ecNumber>
    </recommendedName>
    <alternativeName>
        <fullName evidence="3">5-(carboxyamino)imidazole ribonucleotide mutase</fullName>
    </alternativeName>
</protein>
<dbReference type="SUPFAM" id="SSF52255">
    <property type="entry name" value="N5-CAIR mutase (phosphoribosylaminoimidazole carboxylase, PurE)"/>
    <property type="match status" value="1"/>
</dbReference>
<dbReference type="HAMAP" id="MF_01929">
    <property type="entry name" value="PurE_classI"/>
    <property type="match status" value="1"/>
</dbReference>
<feature type="binding site" evidence="3 4">
    <location>
        <position position="11"/>
    </location>
    <ligand>
        <name>substrate</name>
    </ligand>
</feature>
<feature type="binding site" evidence="3 4">
    <location>
        <position position="8"/>
    </location>
    <ligand>
        <name>substrate</name>
    </ligand>
</feature>
<organism evidence="6 7">
    <name type="scientific">Candidatus Methanofastidiosum methylothiophilum</name>
    <dbReference type="NCBI Taxonomy" id="1705564"/>
    <lineage>
        <taxon>Archaea</taxon>
        <taxon>Methanobacteriati</taxon>
        <taxon>Methanobacteriota</taxon>
        <taxon>Stenosarchaea group</taxon>
        <taxon>Candidatus Methanofastidiosia</taxon>
        <taxon>Candidatus Methanofastidiosales</taxon>
        <taxon>Candidatus Methanofastidiosaceae</taxon>
        <taxon>Candidatus Methanofastidiosum</taxon>
    </lineage>
</organism>
<dbReference type="STRING" id="1705564.APG08_00547"/>
<evidence type="ECO:0000256" key="1">
    <source>
        <dbReference type="ARBA" id="ARBA00022755"/>
    </source>
</evidence>
<dbReference type="PANTHER" id="PTHR23046">
    <property type="entry name" value="PHOSPHORIBOSYLAMINOIMIDAZOLE CARBOXYLASE CATALYTIC SUBUNIT"/>
    <property type="match status" value="1"/>
</dbReference>
<dbReference type="InterPro" id="IPR033747">
    <property type="entry name" value="PurE_ClassI"/>
</dbReference>
<keyword evidence="1 3" id="KW-0658">Purine biosynthesis</keyword>
<feature type="binding site" evidence="3 4">
    <location>
        <position position="38"/>
    </location>
    <ligand>
        <name>substrate</name>
    </ligand>
</feature>
<dbReference type="SMART" id="SM01001">
    <property type="entry name" value="AIRC"/>
    <property type="match status" value="1"/>
</dbReference>
<dbReference type="PIRSF" id="PIRSF001338">
    <property type="entry name" value="AIR_carboxylase"/>
    <property type="match status" value="1"/>
</dbReference>
<dbReference type="GO" id="GO:0034023">
    <property type="term" value="F:5-(carboxyamino)imidazole ribonucleotide mutase activity"/>
    <property type="evidence" value="ECO:0007669"/>
    <property type="project" value="UniProtKB-UniRule"/>
</dbReference>
<evidence type="ECO:0000256" key="4">
    <source>
        <dbReference type="PIRSR" id="PIRSR001338-1"/>
    </source>
</evidence>
<comment type="function">
    <text evidence="3">Catalyzes the conversion of N5-carboxyaminoimidazole ribonucleotide (N5-CAIR) to 4-carboxy-5-aminoimidazole ribonucleotide (CAIR).</text>
</comment>
<comment type="catalytic activity">
    <reaction evidence="3">
        <text>5-carboxyamino-1-(5-phospho-D-ribosyl)imidazole + H(+) = 5-amino-1-(5-phospho-D-ribosyl)imidazole-4-carboxylate</text>
        <dbReference type="Rhea" id="RHEA:13193"/>
        <dbReference type="ChEBI" id="CHEBI:15378"/>
        <dbReference type="ChEBI" id="CHEBI:58730"/>
        <dbReference type="ChEBI" id="CHEBI:77657"/>
        <dbReference type="EC" id="5.4.99.18"/>
    </reaction>
</comment>
<reference evidence="6 7" key="1">
    <citation type="journal article" date="2016" name="ISME J.">
        <title>Chasing the elusive Euryarchaeota class WSA2: genomes reveal a uniquely fastidious methyl-reducing methanogen.</title>
        <authorList>
            <person name="Nobu M.K."/>
            <person name="Narihiro T."/>
            <person name="Kuroda K."/>
            <person name="Mei R."/>
            <person name="Liu W.T."/>
        </authorList>
    </citation>
    <scope>NUCLEOTIDE SEQUENCE [LARGE SCALE GENOMIC DNA]</scope>
    <source>
        <strain evidence="6">U1lsi0528_Bin055</strain>
    </source>
</reference>
<dbReference type="UniPathway" id="UPA00074">
    <property type="reaction ID" value="UER00943"/>
</dbReference>
<dbReference type="EMBL" id="LNGC01000021">
    <property type="protein sequence ID" value="KYC52548.1"/>
    <property type="molecule type" value="Genomic_DNA"/>
</dbReference>
<dbReference type="NCBIfam" id="TIGR01162">
    <property type="entry name" value="purE"/>
    <property type="match status" value="1"/>
</dbReference>
<dbReference type="EC" id="5.4.99.18" evidence="3"/>
<evidence type="ECO:0000256" key="2">
    <source>
        <dbReference type="ARBA" id="ARBA00023235"/>
    </source>
</evidence>
<dbReference type="GO" id="GO:0006189">
    <property type="term" value="P:'de novo' IMP biosynthetic process"/>
    <property type="evidence" value="ECO:0007669"/>
    <property type="project" value="UniProtKB-UniRule"/>
</dbReference>
<comment type="similarity">
    <text evidence="3">Belongs to the AIR carboxylase family. Class I subfamily.</text>
</comment>
<comment type="caution">
    <text evidence="6">The sequence shown here is derived from an EMBL/GenBank/DDBJ whole genome shotgun (WGS) entry which is preliminary data.</text>
</comment>
<evidence type="ECO:0000313" key="7">
    <source>
        <dbReference type="Proteomes" id="UP000075398"/>
    </source>
</evidence>
<accession>A0A150J631</accession>
<keyword evidence="2 3" id="KW-0413">Isomerase</keyword>
<gene>
    <name evidence="3 6" type="primary">purE</name>
    <name evidence="6" type="ORF">AMQ22_00757</name>
</gene>
<comment type="pathway">
    <text evidence="3">Purine metabolism; IMP biosynthesis via de novo pathway; 5-amino-1-(5-phospho-D-ribosyl)imidazole-4-carboxylate from 5-amino-1-(5-phospho-D-ribosyl)imidazole (N5-CAIR route): step 2/2.</text>
</comment>
<evidence type="ECO:0000256" key="3">
    <source>
        <dbReference type="HAMAP-Rule" id="MF_01929"/>
    </source>
</evidence>
<dbReference type="Proteomes" id="UP000075398">
    <property type="component" value="Unassembled WGS sequence"/>
</dbReference>
<dbReference type="PANTHER" id="PTHR23046:SF2">
    <property type="entry name" value="PHOSPHORIBOSYLAMINOIMIDAZOLE CARBOXYLASE"/>
    <property type="match status" value="1"/>
</dbReference>
<evidence type="ECO:0000313" key="6">
    <source>
        <dbReference type="EMBL" id="KYC52548.1"/>
    </source>
</evidence>
<dbReference type="PATRIC" id="fig|1705409.3.peg.774"/>
<name>A0A150J631_9EURY</name>
<dbReference type="InterPro" id="IPR000031">
    <property type="entry name" value="PurE_dom"/>
</dbReference>
<dbReference type="AlphaFoldDB" id="A0A150J631"/>
<dbReference type="Pfam" id="PF00731">
    <property type="entry name" value="AIRC"/>
    <property type="match status" value="1"/>
</dbReference>
<proteinExistence type="inferred from homology"/>
<feature type="domain" description="PurE" evidence="5">
    <location>
        <begin position="1"/>
        <end position="124"/>
    </location>
</feature>
<evidence type="ECO:0000259" key="5">
    <source>
        <dbReference type="SMART" id="SM01001"/>
    </source>
</evidence>
<dbReference type="Gene3D" id="3.40.50.1970">
    <property type="match status" value="1"/>
</dbReference>
<sequence length="125" mass="13299">MILIIAGSKSDEQIVNKVKKVFDENKVEYEIQYASAHREPDRVAELAKKDYDVFIAIAGLAAALPGVVAAHTKKPVIGVPVSSKLDGLDALLSIVQMPKGVPVACVGIDNGENAAYLAMRILGVK</sequence>
<dbReference type="InterPro" id="IPR024694">
    <property type="entry name" value="PurE_prokaryotes"/>
</dbReference>